<dbReference type="WBParaSite" id="PSAMB.scaffold6335size9705.g28313.t1">
    <property type="protein sequence ID" value="PSAMB.scaffold6335size9705.g28313.t1"/>
    <property type="gene ID" value="PSAMB.scaffold6335size9705.g28313"/>
</dbReference>
<protein>
    <submittedName>
        <fullName evidence="10">Ninjurin 2</fullName>
    </submittedName>
</protein>
<dbReference type="PANTHER" id="PTHR12316:SF17">
    <property type="entry name" value="NINJURIN C, ISOFORM D"/>
    <property type="match status" value="1"/>
</dbReference>
<evidence type="ECO:0000313" key="10">
    <source>
        <dbReference type="WBParaSite" id="PSAMB.scaffold6335size9705.g28313.t1"/>
    </source>
</evidence>
<evidence type="ECO:0000256" key="7">
    <source>
        <dbReference type="SAM" id="MobiDB-lite"/>
    </source>
</evidence>
<comment type="similarity">
    <text evidence="2">Belongs to the ninjurin family.</text>
</comment>
<dbReference type="GO" id="GO:0042246">
    <property type="term" value="P:tissue regeneration"/>
    <property type="evidence" value="ECO:0007669"/>
    <property type="project" value="InterPro"/>
</dbReference>
<feature type="region of interest" description="Disordered" evidence="7">
    <location>
        <begin position="1"/>
        <end position="29"/>
    </location>
</feature>
<keyword evidence="9" id="KW-1185">Reference proteome</keyword>
<accession>A0A914X249</accession>
<dbReference type="Proteomes" id="UP000887566">
    <property type="component" value="Unplaced"/>
</dbReference>
<comment type="subcellular location">
    <subcellularLocation>
        <location evidence="1">Membrane</location>
        <topology evidence="1">Multi-pass membrane protein</topology>
    </subcellularLocation>
</comment>
<keyword evidence="5 8" id="KW-1133">Transmembrane helix</keyword>
<dbReference type="InterPro" id="IPR007007">
    <property type="entry name" value="Ninjurin"/>
</dbReference>
<organism evidence="9 10">
    <name type="scientific">Plectus sambesii</name>
    <dbReference type="NCBI Taxonomy" id="2011161"/>
    <lineage>
        <taxon>Eukaryota</taxon>
        <taxon>Metazoa</taxon>
        <taxon>Ecdysozoa</taxon>
        <taxon>Nematoda</taxon>
        <taxon>Chromadorea</taxon>
        <taxon>Plectida</taxon>
        <taxon>Plectina</taxon>
        <taxon>Plectoidea</taxon>
        <taxon>Plectidae</taxon>
        <taxon>Plectus</taxon>
    </lineage>
</organism>
<dbReference type="PANTHER" id="PTHR12316">
    <property type="entry name" value="NINJURIN-RELATED"/>
    <property type="match status" value="1"/>
</dbReference>
<sequence length="201" mass="21907">MSTSRSKLSPCCSSSGSEDAGDDAADGRASMDKMEDVLEHRVFLNSDAAPPHLIALEEAEHRKKQAFDMNRYASKKTAANGLLDLALLMANASQLKHILVQGSANDFYYVMVTLILTSIVLQVFVGLALLYLVRIHVTEDETDLAGTARSRRADSINNWIVAAIFLLTVINIFIAAFGLEQVDRHPSSDTVVVSTLPVKQS</sequence>
<evidence type="ECO:0000256" key="8">
    <source>
        <dbReference type="SAM" id="Phobius"/>
    </source>
</evidence>
<evidence type="ECO:0000256" key="3">
    <source>
        <dbReference type="ARBA" id="ARBA00022692"/>
    </source>
</evidence>
<keyword evidence="3 8" id="KW-0812">Transmembrane</keyword>
<evidence type="ECO:0000256" key="6">
    <source>
        <dbReference type="ARBA" id="ARBA00023136"/>
    </source>
</evidence>
<name>A0A914X249_9BILA</name>
<dbReference type="GO" id="GO:0007155">
    <property type="term" value="P:cell adhesion"/>
    <property type="evidence" value="ECO:0007669"/>
    <property type="project" value="UniProtKB-KW"/>
</dbReference>
<dbReference type="AlphaFoldDB" id="A0A914X249"/>
<evidence type="ECO:0000256" key="4">
    <source>
        <dbReference type="ARBA" id="ARBA00022889"/>
    </source>
</evidence>
<keyword evidence="4" id="KW-0130">Cell adhesion</keyword>
<proteinExistence type="inferred from homology"/>
<feature type="transmembrane region" description="Helical" evidence="8">
    <location>
        <begin position="107"/>
        <end position="133"/>
    </location>
</feature>
<feature type="transmembrane region" description="Helical" evidence="8">
    <location>
        <begin position="77"/>
        <end position="95"/>
    </location>
</feature>
<dbReference type="Pfam" id="PF04923">
    <property type="entry name" value="Ninjurin"/>
    <property type="match status" value="1"/>
</dbReference>
<feature type="transmembrane region" description="Helical" evidence="8">
    <location>
        <begin position="159"/>
        <end position="179"/>
    </location>
</feature>
<evidence type="ECO:0000256" key="2">
    <source>
        <dbReference type="ARBA" id="ARBA00008141"/>
    </source>
</evidence>
<evidence type="ECO:0000256" key="5">
    <source>
        <dbReference type="ARBA" id="ARBA00022989"/>
    </source>
</evidence>
<dbReference type="GO" id="GO:0016020">
    <property type="term" value="C:membrane"/>
    <property type="evidence" value="ECO:0007669"/>
    <property type="project" value="UniProtKB-SubCell"/>
</dbReference>
<keyword evidence="6 8" id="KW-0472">Membrane</keyword>
<evidence type="ECO:0000256" key="1">
    <source>
        <dbReference type="ARBA" id="ARBA00004141"/>
    </source>
</evidence>
<reference evidence="10" key="1">
    <citation type="submission" date="2022-11" db="UniProtKB">
        <authorList>
            <consortium name="WormBaseParasite"/>
        </authorList>
    </citation>
    <scope>IDENTIFICATION</scope>
</reference>
<evidence type="ECO:0000313" key="9">
    <source>
        <dbReference type="Proteomes" id="UP000887566"/>
    </source>
</evidence>
<feature type="compositionally biased region" description="Low complexity" evidence="7">
    <location>
        <begin position="1"/>
        <end position="18"/>
    </location>
</feature>